<keyword evidence="7" id="KW-1185">Reference proteome</keyword>
<comment type="similarity">
    <text evidence="1 4">Belongs to the short-chain dehydrogenases/reductases (SDR) family.</text>
</comment>
<evidence type="ECO:0008006" key="8">
    <source>
        <dbReference type="Google" id="ProtNLM"/>
    </source>
</evidence>
<dbReference type="GO" id="GO:0016020">
    <property type="term" value="C:membrane"/>
    <property type="evidence" value="ECO:0007669"/>
    <property type="project" value="TreeGrafter"/>
</dbReference>
<keyword evidence="2" id="KW-0521">NADP</keyword>
<evidence type="ECO:0000313" key="6">
    <source>
        <dbReference type="EMBL" id="KAJ4951761.1"/>
    </source>
</evidence>
<dbReference type="SUPFAM" id="SSF51735">
    <property type="entry name" value="NAD(P)-binding Rossmann-fold domains"/>
    <property type="match status" value="1"/>
</dbReference>
<dbReference type="PANTHER" id="PTHR43490:SF98">
    <property type="entry name" value="OS02G0640600 PROTEIN"/>
    <property type="match status" value="1"/>
</dbReference>
<evidence type="ECO:0000313" key="7">
    <source>
        <dbReference type="Proteomes" id="UP001141806"/>
    </source>
</evidence>
<evidence type="ECO:0000256" key="4">
    <source>
        <dbReference type="RuleBase" id="RU000363"/>
    </source>
</evidence>
<keyword evidence="3" id="KW-0560">Oxidoreductase</keyword>
<dbReference type="PRINTS" id="PR00081">
    <property type="entry name" value="GDHRDH"/>
</dbReference>
<evidence type="ECO:0000256" key="1">
    <source>
        <dbReference type="ARBA" id="ARBA00006484"/>
    </source>
</evidence>
<dbReference type="Pfam" id="PF00106">
    <property type="entry name" value="adh_short"/>
    <property type="match status" value="2"/>
</dbReference>
<reference evidence="6" key="1">
    <citation type="journal article" date="2023" name="Plant J.">
        <title>The genome of the king protea, Protea cynaroides.</title>
        <authorList>
            <person name="Chang J."/>
            <person name="Duong T.A."/>
            <person name="Schoeman C."/>
            <person name="Ma X."/>
            <person name="Roodt D."/>
            <person name="Barker N."/>
            <person name="Li Z."/>
            <person name="Van de Peer Y."/>
            <person name="Mizrachi E."/>
        </authorList>
    </citation>
    <scope>NUCLEOTIDE SEQUENCE</scope>
    <source>
        <tissue evidence="6">Young leaves</tissue>
    </source>
</reference>
<dbReference type="PROSITE" id="PS00061">
    <property type="entry name" value="ADH_SHORT"/>
    <property type="match status" value="1"/>
</dbReference>
<dbReference type="InterPro" id="IPR002347">
    <property type="entry name" value="SDR_fam"/>
</dbReference>
<dbReference type="EMBL" id="JAMYWD010000012">
    <property type="protein sequence ID" value="KAJ4951761.1"/>
    <property type="molecule type" value="Genomic_DNA"/>
</dbReference>
<evidence type="ECO:0000256" key="3">
    <source>
        <dbReference type="ARBA" id="ARBA00023002"/>
    </source>
</evidence>
<evidence type="ECO:0000256" key="5">
    <source>
        <dbReference type="SAM" id="Phobius"/>
    </source>
</evidence>
<sequence>MSKVSELYWNLERYLVVQGIILISAALYRFALIEARFVFLFLHIIQSRMFGGSFLVFNVLQLQFLLLPLLLSSKPTLGTKTHFGNLDILVNNAGVGGVKVDVDAFRAIKPGDGKSPNWNEIMTYTYELTEECLKTNYLGPKRVTESLIPLLQLSNSARIVNVSSTMGRLKNIPGERIRQVLSDDGVAEKGLDELVNEFLKDFKEDSVETKGWPAFMSPYTVSKAALNALTRIVAKKYPNISINCVCPGFVKTDMNYQTGF</sequence>
<dbReference type="PRINTS" id="PR00080">
    <property type="entry name" value="SDRFAMILY"/>
</dbReference>
<dbReference type="AlphaFoldDB" id="A0A9Q0GRG7"/>
<proteinExistence type="inferred from homology"/>
<dbReference type="OrthoDB" id="1933717at2759"/>
<comment type="caution">
    <text evidence="6">The sequence shown here is derived from an EMBL/GenBank/DDBJ whole genome shotgun (WGS) entry which is preliminary data.</text>
</comment>
<feature type="transmembrane region" description="Helical" evidence="5">
    <location>
        <begin position="20"/>
        <end position="42"/>
    </location>
</feature>
<organism evidence="6 7">
    <name type="scientific">Protea cynaroides</name>
    <dbReference type="NCBI Taxonomy" id="273540"/>
    <lineage>
        <taxon>Eukaryota</taxon>
        <taxon>Viridiplantae</taxon>
        <taxon>Streptophyta</taxon>
        <taxon>Embryophyta</taxon>
        <taxon>Tracheophyta</taxon>
        <taxon>Spermatophyta</taxon>
        <taxon>Magnoliopsida</taxon>
        <taxon>Proteales</taxon>
        <taxon>Proteaceae</taxon>
        <taxon>Protea</taxon>
    </lineage>
</organism>
<protein>
    <recommendedName>
        <fullName evidence="8">(+)-neomenthol dehydrogenase-like</fullName>
    </recommendedName>
</protein>
<keyword evidence="5" id="KW-0812">Transmembrane</keyword>
<dbReference type="GO" id="GO:0016491">
    <property type="term" value="F:oxidoreductase activity"/>
    <property type="evidence" value="ECO:0007669"/>
    <property type="project" value="UniProtKB-KW"/>
</dbReference>
<keyword evidence="5" id="KW-0472">Membrane</keyword>
<dbReference type="InterPro" id="IPR020904">
    <property type="entry name" value="Sc_DH/Rdtase_CS"/>
</dbReference>
<dbReference type="Gene3D" id="3.40.50.720">
    <property type="entry name" value="NAD(P)-binding Rossmann-like Domain"/>
    <property type="match status" value="1"/>
</dbReference>
<dbReference type="Proteomes" id="UP001141806">
    <property type="component" value="Unassembled WGS sequence"/>
</dbReference>
<name>A0A9Q0GRG7_9MAGN</name>
<gene>
    <name evidence="6" type="ORF">NE237_028593</name>
</gene>
<keyword evidence="5" id="KW-1133">Transmembrane helix</keyword>
<evidence type="ECO:0000256" key="2">
    <source>
        <dbReference type="ARBA" id="ARBA00022857"/>
    </source>
</evidence>
<accession>A0A9Q0GRG7</accession>
<dbReference type="PANTHER" id="PTHR43490">
    <property type="entry name" value="(+)-NEOMENTHOL DEHYDROGENASE"/>
    <property type="match status" value="1"/>
</dbReference>
<dbReference type="InterPro" id="IPR036291">
    <property type="entry name" value="NAD(P)-bd_dom_sf"/>
</dbReference>